<dbReference type="InterPro" id="IPR002902">
    <property type="entry name" value="GNK2"/>
</dbReference>
<proteinExistence type="predicted"/>
<feature type="signal peptide" evidence="3">
    <location>
        <begin position="1"/>
        <end position="16"/>
    </location>
</feature>
<dbReference type="Gene3D" id="3.30.430.20">
    <property type="entry name" value="Gnk2 domain, C-X8-C-X2-C motif"/>
    <property type="match status" value="1"/>
</dbReference>
<protein>
    <recommendedName>
        <fullName evidence="4">Gnk2-homologous domain-containing protein</fullName>
    </recommendedName>
</protein>
<dbReference type="Proteomes" id="UP001497516">
    <property type="component" value="Chromosome 4"/>
</dbReference>
<organism evidence="5 6">
    <name type="scientific">Linum trigynum</name>
    <dbReference type="NCBI Taxonomy" id="586398"/>
    <lineage>
        <taxon>Eukaryota</taxon>
        <taxon>Viridiplantae</taxon>
        <taxon>Streptophyta</taxon>
        <taxon>Embryophyta</taxon>
        <taxon>Tracheophyta</taxon>
        <taxon>Spermatophyta</taxon>
        <taxon>Magnoliopsida</taxon>
        <taxon>eudicotyledons</taxon>
        <taxon>Gunneridae</taxon>
        <taxon>Pentapetalae</taxon>
        <taxon>rosids</taxon>
        <taxon>fabids</taxon>
        <taxon>Malpighiales</taxon>
        <taxon>Linaceae</taxon>
        <taxon>Linum</taxon>
    </lineage>
</organism>
<evidence type="ECO:0000259" key="4">
    <source>
        <dbReference type="PROSITE" id="PS51473"/>
    </source>
</evidence>
<reference evidence="5 6" key="1">
    <citation type="submission" date="2024-04" db="EMBL/GenBank/DDBJ databases">
        <authorList>
            <person name="Fracassetti M."/>
        </authorList>
    </citation>
    <scope>NUCLEOTIDE SEQUENCE [LARGE SCALE GENOMIC DNA]</scope>
</reference>
<dbReference type="EMBL" id="OZ034817">
    <property type="protein sequence ID" value="CAL1379873.1"/>
    <property type="molecule type" value="Genomic_DNA"/>
</dbReference>
<gene>
    <name evidence="5" type="ORF">LTRI10_LOCUS21362</name>
</gene>
<keyword evidence="2" id="KW-0677">Repeat</keyword>
<feature type="chain" id="PRO_5043371036" description="Gnk2-homologous domain-containing protein" evidence="3">
    <location>
        <begin position="17"/>
        <end position="160"/>
    </location>
</feature>
<dbReference type="AlphaFoldDB" id="A0AAV2E272"/>
<keyword evidence="6" id="KW-1185">Reference proteome</keyword>
<sequence length="160" mass="17407">MAIPLLIITITTSAAAVQSYDQMCTESSSGGGTNATTTGGVYYYNRACSTQYFPGNSTELQGYVLDNIKTSFYNAQQQSRRFCDGGRGYGARDRHVTEDLVTVVSYASCGEGYDLRVCAECLEGASRLISNRCDGASGVRAWSEICCARYEQDYKFCSTS</sequence>
<evidence type="ECO:0000313" key="6">
    <source>
        <dbReference type="Proteomes" id="UP001497516"/>
    </source>
</evidence>
<dbReference type="InterPro" id="IPR038408">
    <property type="entry name" value="GNK2_sf"/>
</dbReference>
<evidence type="ECO:0000313" key="5">
    <source>
        <dbReference type="EMBL" id="CAL1379873.1"/>
    </source>
</evidence>
<dbReference type="PROSITE" id="PS51473">
    <property type="entry name" value="GNK2"/>
    <property type="match status" value="1"/>
</dbReference>
<name>A0AAV2E272_9ROSI</name>
<evidence type="ECO:0000256" key="2">
    <source>
        <dbReference type="ARBA" id="ARBA00022737"/>
    </source>
</evidence>
<feature type="domain" description="Gnk2-homologous" evidence="4">
    <location>
        <begin position="41"/>
        <end position="155"/>
    </location>
</feature>
<accession>A0AAV2E272</accession>
<keyword evidence="1 3" id="KW-0732">Signal</keyword>
<evidence type="ECO:0000256" key="3">
    <source>
        <dbReference type="SAM" id="SignalP"/>
    </source>
</evidence>
<evidence type="ECO:0000256" key="1">
    <source>
        <dbReference type="ARBA" id="ARBA00022729"/>
    </source>
</evidence>